<organism evidence="7 8">
    <name type="scientific">Planobispora takensis</name>
    <dbReference type="NCBI Taxonomy" id="1367882"/>
    <lineage>
        <taxon>Bacteria</taxon>
        <taxon>Bacillati</taxon>
        <taxon>Actinomycetota</taxon>
        <taxon>Actinomycetes</taxon>
        <taxon>Streptosporangiales</taxon>
        <taxon>Streptosporangiaceae</taxon>
        <taxon>Planobispora</taxon>
    </lineage>
</organism>
<dbReference type="InterPro" id="IPR042099">
    <property type="entry name" value="ANL_N_sf"/>
</dbReference>
<gene>
    <name evidence="7" type="ORF">Pta02_79530</name>
</gene>
<dbReference type="Gene3D" id="1.50.10.20">
    <property type="match status" value="1"/>
</dbReference>
<accession>A0A8J3T6R8</accession>
<dbReference type="Gene3D" id="3.40.50.12780">
    <property type="entry name" value="N-terminal domain of ligase-like"/>
    <property type="match status" value="1"/>
</dbReference>
<dbReference type="InterPro" id="IPR025110">
    <property type="entry name" value="AMP-bd_C"/>
</dbReference>
<evidence type="ECO:0000313" key="8">
    <source>
        <dbReference type="Proteomes" id="UP000634476"/>
    </source>
</evidence>
<dbReference type="SUPFAM" id="SSF56801">
    <property type="entry name" value="Acetyl-CoA synthetase-like"/>
    <property type="match status" value="1"/>
</dbReference>
<keyword evidence="2" id="KW-0436">Ligase</keyword>
<comment type="similarity">
    <text evidence="1">Belongs to the ATP-dependent AMP-binding enzyme family.</text>
</comment>
<dbReference type="EMBL" id="BOOK01000086">
    <property type="protein sequence ID" value="GII05945.1"/>
    <property type="molecule type" value="Genomic_DNA"/>
</dbReference>
<feature type="domain" description="AMP-binding enzyme C-terminal" evidence="6">
    <location>
        <begin position="227"/>
        <end position="301"/>
    </location>
</feature>
<proteinExistence type="inferred from homology"/>
<keyword evidence="4" id="KW-0067">ATP-binding</keyword>
<dbReference type="AlphaFoldDB" id="A0A8J3T6R8"/>
<dbReference type="Pfam" id="PF13193">
    <property type="entry name" value="AMP-binding_C"/>
    <property type="match status" value="1"/>
</dbReference>
<keyword evidence="3" id="KW-0547">Nucleotide-binding</keyword>
<dbReference type="PANTHER" id="PTHR43107">
    <property type="entry name" value="LONG-CHAIN FATTY ACID TRANSPORT PROTEIN"/>
    <property type="match status" value="1"/>
</dbReference>
<dbReference type="Proteomes" id="UP000634476">
    <property type="component" value="Unassembled WGS sequence"/>
</dbReference>
<evidence type="ECO:0000313" key="7">
    <source>
        <dbReference type="EMBL" id="GII05945.1"/>
    </source>
</evidence>
<comment type="caution">
    <text evidence="7">The sequence shown here is derived from an EMBL/GenBank/DDBJ whole genome shotgun (WGS) entry which is preliminary data.</text>
</comment>
<dbReference type="GO" id="GO:0005524">
    <property type="term" value="F:ATP binding"/>
    <property type="evidence" value="ECO:0007669"/>
    <property type="project" value="UniProtKB-KW"/>
</dbReference>
<dbReference type="SUPFAM" id="SSF48239">
    <property type="entry name" value="Terpenoid cyclases/Protein prenyltransferases"/>
    <property type="match status" value="1"/>
</dbReference>
<keyword evidence="8" id="KW-1185">Reference proteome</keyword>
<dbReference type="PANTHER" id="PTHR43107:SF15">
    <property type="entry name" value="FATTY ACID TRANSPORT PROTEIN 3, ISOFORM A"/>
    <property type="match status" value="1"/>
</dbReference>
<evidence type="ECO:0000256" key="1">
    <source>
        <dbReference type="ARBA" id="ARBA00006432"/>
    </source>
</evidence>
<evidence type="ECO:0000256" key="3">
    <source>
        <dbReference type="ARBA" id="ARBA00022741"/>
    </source>
</evidence>
<dbReference type="RefSeq" id="WP_275423658.1">
    <property type="nucleotide sequence ID" value="NZ_BOOK01000086.1"/>
</dbReference>
<reference evidence="7" key="1">
    <citation type="submission" date="2021-01" db="EMBL/GenBank/DDBJ databases">
        <title>Whole genome shotgun sequence of Planobispora takensis NBRC 109077.</title>
        <authorList>
            <person name="Komaki H."/>
            <person name="Tamura T."/>
        </authorList>
    </citation>
    <scope>NUCLEOTIDE SEQUENCE</scope>
    <source>
        <strain evidence="7">NBRC 109077</strain>
    </source>
</reference>
<feature type="domain" description="AMP-dependent synthetase/ligase" evidence="5">
    <location>
        <begin position="4"/>
        <end position="176"/>
    </location>
</feature>
<evidence type="ECO:0000256" key="2">
    <source>
        <dbReference type="ARBA" id="ARBA00022598"/>
    </source>
</evidence>
<dbReference type="InterPro" id="IPR045851">
    <property type="entry name" value="AMP-bd_C_sf"/>
</dbReference>
<dbReference type="GO" id="GO:0005886">
    <property type="term" value="C:plasma membrane"/>
    <property type="evidence" value="ECO:0007669"/>
    <property type="project" value="TreeGrafter"/>
</dbReference>
<sequence length="670" mass="73754">MTYLAMPLFHGNAVMANLAMATRAGAAVAMRRRFSASGFLPDVRRYGVTYFNYVGRALAYILATPERPDDAANPLRAAFGTEASARDMAEFGRRFGTSIIEGYGSSEGVISINKVPGTPADALGVPPEGVDVAVHDPETGRECPRARFGDGGGLLNGHEAIGEIVRRDAAAFEGYYANPEAGARRLRGGWYWSGDLGYRDAEGYFYFAGRDADWLRVDSENFAAAPVERILSRFPGTVMCAVYAVPDPRTGDQVMAALELDGPFDPAAFTAFLRAQPDLGGKWAPVFVRLTARMPLTATNKVDKAGLRRGRWECADPVWWSPSRDMTFVPLTGEARAALRERFAEFGRERLLTPQTGFAGRSAARRPIPARHRDGPGRTVVTMKTLTADALAAAGRYMLLNARLIDRLRYERLIRGGSPDRVLAVLRAYQNADGGFGNALEPDLRGAGSQPEPVEVALWTLDELDAFDDPMVLRACDYLMTITTADGGVPFVTPSVRETPRAPWWETPDDPPGHLIPTASIAGLLHKHKIVHPWLGPATEFTWAEIEKTTELQAYSARAIVNFLQRVPDRDRAHEQFVRLREAILATVALDPDTPGEAHFPLDFAPEPGELPLFPEEILQRHLDALIDQQTSEGGWEPNFPMWTPIVRHEWGGFLTVERLKTLKAYGRLA</sequence>
<dbReference type="InterPro" id="IPR000873">
    <property type="entry name" value="AMP-dep_synth/lig_dom"/>
</dbReference>
<evidence type="ECO:0000256" key="4">
    <source>
        <dbReference type="ARBA" id="ARBA00022840"/>
    </source>
</evidence>
<dbReference type="Gene3D" id="3.30.300.30">
    <property type="match status" value="1"/>
</dbReference>
<name>A0A8J3T6R8_9ACTN</name>
<dbReference type="GO" id="GO:0004467">
    <property type="term" value="F:long-chain fatty acid-CoA ligase activity"/>
    <property type="evidence" value="ECO:0007669"/>
    <property type="project" value="TreeGrafter"/>
</dbReference>
<protein>
    <recommendedName>
        <fullName evidence="9">Acyl-CoA synthetase</fullName>
    </recommendedName>
</protein>
<dbReference type="InterPro" id="IPR008930">
    <property type="entry name" value="Terpenoid_cyclase/PrenylTrfase"/>
</dbReference>
<dbReference type="GO" id="GO:0044539">
    <property type="term" value="P:long-chain fatty acid import into cell"/>
    <property type="evidence" value="ECO:0007669"/>
    <property type="project" value="TreeGrafter"/>
</dbReference>
<evidence type="ECO:0008006" key="9">
    <source>
        <dbReference type="Google" id="ProtNLM"/>
    </source>
</evidence>
<evidence type="ECO:0000259" key="6">
    <source>
        <dbReference type="Pfam" id="PF13193"/>
    </source>
</evidence>
<dbReference type="Pfam" id="PF00501">
    <property type="entry name" value="AMP-binding"/>
    <property type="match status" value="1"/>
</dbReference>
<evidence type="ECO:0000259" key="5">
    <source>
        <dbReference type="Pfam" id="PF00501"/>
    </source>
</evidence>
<dbReference type="GO" id="GO:0005324">
    <property type="term" value="F:long-chain fatty acid transmembrane transporter activity"/>
    <property type="evidence" value="ECO:0007669"/>
    <property type="project" value="TreeGrafter"/>
</dbReference>